<comment type="caution">
    <text evidence="14">The sequence shown here is derived from an EMBL/GenBank/DDBJ whole genome shotgun (WGS) entry which is preliminary data.</text>
</comment>
<evidence type="ECO:0000256" key="13">
    <source>
        <dbReference type="ARBA" id="ARBA00043219"/>
    </source>
</evidence>
<gene>
    <name evidence="14" type="ORF">BBOV_III002550</name>
</gene>
<evidence type="ECO:0000256" key="11">
    <source>
        <dbReference type="ARBA" id="ARBA00042436"/>
    </source>
</evidence>
<evidence type="ECO:0000313" key="15">
    <source>
        <dbReference type="Proteomes" id="UP000002173"/>
    </source>
</evidence>
<dbReference type="OMA" id="NSAWNYK"/>
<dbReference type="Proteomes" id="UP000002173">
    <property type="component" value="Chromosome 3"/>
</dbReference>
<comment type="similarity">
    <text evidence="2">Belongs to the protein prenyltransferase subunit alpha family.</text>
</comment>
<dbReference type="InParanoid" id="A7AMN6"/>
<dbReference type="PANTHER" id="PTHR11129:SF1">
    <property type="entry name" value="PROTEIN FARNESYLTRANSFERASE_GERANYLGERANYLTRANSFERASE TYPE-1 SUBUNIT ALPHA"/>
    <property type="match status" value="1"/>
</dbReference>
<name>A7AMN6_BABBO</name>
<dbReference type="SUPFAM" id="SSF48439">
    <property type="entry name" value="Protein prenylyltransferase"/>
    <property type="match status" value="1"/>
</dbReference>
<keyword evidence="6 14" id="KW-0808">Transferase</keyword>
<keyword evidence="7" id="KW-0677">Repeat</keyword>
<dbReference type="AlphaFoldDB" id="A7AMN6"/>
<dbReference type="VEuPathDB" id="PiroplasmaDB:BBOV_III002550"/>
<proteinExistence type="inferred from homology"/>
<dbReference type="GO" id="GO:0004660">
    <property type="term" value="F:protein farnesyltransferase activity"/>
    <property type="evidence" value="ECO:0007669"/>
    <property type="project" value="UniProtKB-EC"/>
</dbReference>
<dbReference type="STRING" id="5865.A7AMN6"/>
<dbReference type="EC" id="2.5.1.59" evidence="3"/>
<dbReference type="EMBL" id="AAXT01000001">
    <property type="protein sequence ID" value="EDO07820.1"/>
    <property type="molecule type" value="Genomic_DNA"/>
</dbReference>
<evidence type="ECO:0000256" key="7">
    <source>
        <dbReference type="ARBA" id="ARBA00022737"/>
    </source>
</evidence>
<evidence type="ECO:0000256" key="9">
    <source>
        <dbReference type="ARBA" id="ARBA00040965"/>
    </source>
</evidence>
<dbReference type="PROSITE" id="PS51147">
    <property type="entry name" value="PFTA"/>
    <property type="match status" value="3"/>
</dbReference>
<accession>A7AMN6</accession>
<evidence type="ECO:0000256" key="2">
    <source>
        <dbReference type="ARBA" id="ARBA00006734"/>
    </source>
</evidence>
<dbReference type="PANTHER" id="PTHR11129">
    <property type="entry name" value="PROTEIN FARNESYLTRANSFERASE ALPHA SUBUNIT/RAB GERANYLGERANYL TRANSFERASE ALPHA SUBUNIT"/>
    <property type="match status" value="1"/>
</dbReference>
<evidence type="ECO:0000256" key="3">
    <source>
        <dbReference type="ARBA" id="ARBA00012700"/>
    </source>
</evidence>
<comment type="cofactor">
    <cofactor evidence="1">
        <name>Mg(2+)</name>
        <dbReference type="ChEBI" id="CHEBI:18420"/>
    </cofactor>
</comment>
<dbReference type="EC" id="2.5.1.58" evidence="4"/>
<keyword evidence="15" id="KW-1185">Reference proteome</keyword>
<reference evidence="14 15" key="1">
    <citation type="journal article" date="2007" name="PLoS Pathog.">
        <title>Genome sequence of Babesia bovis and comparative analysis of apicomplexan hemoprotozoa.</title>
        <authorList>
            <person name="Brayton K.A."/>
            <person name="Lau A.O.T."/>
            <person name="Herndon D.R."/>
            <person name="Hannick L."/>
            <person name="Kappmeyer L.S."/>
            <person name="Berens S.J."/>
            <person name="Bidwell S.L."/>
            <person name="Brown W.C."/>
            <person name="Crabtree J."/>
            <person name="Fadrosh D."/>
            <person name="Feldblum T."/>
            <person name="Forberger H.A."/>
            <person name="Haas B.J."/>
            <person name="Howell J.M."/>
            <person name="Khouri H."/>
            <person name="Koo H."/>
            <person name="Mann D.J."/>
            <person name="Norimine J."/>
            <person name="Paulsen I.T."/>
            <person name="Radune D."/>
            <person name="Ren Q."/>
            <person name="Smith R.K. Jr."/>
            <person name="Suarez C.E."/>
            <person name="White O."/>
            <person name="Wortman J.R."/>
            <person name="Knowles D.P. Jr."/>
            <person name="McElwain T.F."/>
            <person name="Nene V.M."/>
        </authorList>
    </citation>
    <scope>NUCLEOTIDE SEQUENCE [LARGE SCALE GENOMIC DNA]</scope>
    <source>
        <strain evidence="14">T2Bo</strain>
    </source>
</reference>
<evidence type="ECO:0000256" key="12">
    <source>
        <dbReference type="ARBA" id="ARBA00043086"/>
    </source>
</evidence>
<evidence type="ECO:0000256" key="1">
    <source>
        <dbReference type="ARBA" id="ARBA00001946"/>
    </source>
</evidence>
<dbReference type="GO" id="GO:0005965">
    <property type="term" value="C:protein farnesyltransferase complex"/>
    <property type="evidence" value="ECO:0007669"/>
    <property type="project" value="TreeGrafter"/>
</dbReference>
<organism evidence="14 15">
    <name type="scientific">Babesia bovis</name>
    <dbReference type="NCBI Taxonomy" id="5865"/>
    <lineage>
        <taxon>Eukaryota</taxon>
        <taxon>Sar</taxon>
        <taxon>Alveolata</taxon>
        <taxon>Apicomplexa</taxon>
        <taxon>Aconoidasida</taxon>
        <taxon>Piroplasmida</taxon>
        <taxon>Babesiidae</taxon>
        <taxon>Babesia</taxon>
    </lineage>
</organism>
<keyword evidence="8" id="KW-0460">Magnesium</keyword>
<dbReference type="Gene3D" id="1.25.40.120">
    <property type="entry name" value="Protein prenylyltransferase"/>
    <property type="match status" value="1"/>
</dbReference>
<dbReference type="Pfam" id="PF01239">
    <property type="entry name" value="PPTA"/>
    <property type="match status" value="2"/>
</dbReference>
<evidence type="ECO:0000256" key="10">
    <source>
        <dbReference type="ARBA" id="ARBA00041392"/>
    </source>
</evidence>
<evidence type="ECO:0000313" key="14">
    <source>
        <dbReference type="EMBL" id="EDO07820.1"/>
    </source>
</evidence>
<protein>
    <recommendedName>
        <fullName evidence="9">Protein farnesyltransferase/geranylgeranyltransferase type-1 subunit alpha</fullName>
        <ecNumber evidence="4">2.5.1.58</ecNumber>
        <ecNumber evidence="3">2.5.1.59</ecNumber>
    </recommendedName>
    <alternativeName>
        <fullName evidence="12">CAAX farnesyltransferase subunit alpha</fullName>
    </alternativeName>
    <alternativeName>
        <fullName evidence="11">FTase-alpha</fullName>
    </alternativeName>
    <alternativeName>
        <fullName evidence="10">Ras proteins prenyltransferase subunit alpha</fullName>
    </alternativeName>
    <alternativeName>
        <fullName evidence="13">Type I protein geranyl-geranyltransferase subunit alpha</fullName>
    </alternativeName>
</protein>
<evidence type="ECO:0000256" key="8">
    <source>
        <dbReference type="ARBA" id="ARBA00022842"/>
    </source>
</evidence>
<dbReference type="eggNOG" id="KOG0530">
    <property type="taxonomic scope" value="Eukaryota"/>
</dbReference>
<dbReference type="GO" id="GO:0004662">
    <property type="term" value="F:CAAX-protein geranylgeranyltransferase activity"/>
    <property type="evidence" value="ECO:0007669"/>
    <property type="project" value="UniProtKB-EC"/>
</dbReference>
<dbReference type="InterPro" id="IPR002088">
    <property type="entry name" value="Prenyl_trans_a"/>
</dbReference>
<dbReference type="GO" id="GO:0005953">
    <property type="term" value="C:CAAX-protein geranylgeranyltransferase complex"/>
    <property type="evidence" value="ECO:0007669"/>
    <property type="project" value="TreeGrafter"/>
</dbReference>
<keyword evidence="5" id="KW-0637">Prenyltransferase</keyword>
<evidence type="ECO:0000256" key="4">
    <source>
        <dbReference type="ARBA" id="ARBA00012702"/>
    </source>
</evidence>
<evidence type="ECO:0000256" key="6">
    <source>
        <dbReference type="ARBA" id="ARBA00022679"/>
    </source>
</evidence>
<sequence>MEDNISRIRENEGVIHTVRSDVFGYPCEPLVPDYSLLDDAESWSDINAALGDVKLDLDGLFRIRSDHTDNLIAVYMAHLISTQEYSSRGLYISSLAIMHNAANYTAWSYRMDCCLKMKLPLKDEITFARRVAYESPKSYQAWQYRRWLCDTGNTDHDELEYVKLEIATSPKNHCAWGYMTWLMQRFVDTKEQVLKELEFVHFLLESDIYNNTVWFYKDFIVFRYGHLLGTSCLVQEYIGDIKSMLMSPWNESLSQYLAHCTGTISAVHPECLNMDTCQSGCAGGPSRCLLGAIESSGVVTTALLNLKLALNTEPAERLVVCFQLPWINVAQVQESLRLNDCVRTLITD</sequence>
<evidence type="ECO:0000256" key="5">
    <source>
        <dbReference type="ARBA" id="ARBA00022602"/>
    </source>
</evidence>